<evidence type="ECO:0000313" key="22">
    <source>
        <dbReference type="EMBL" id="ABX41289.1"/>
    </source>
</evidence>
<dbReference type="AlphaFoldDB" id="A9KLG0"/>
<comment type="function">
    <text evidence="18">Catalyzes the epimerization of the S- and R-forms of NAD(P)HX, a damaged form of NAD(P)H that is a result of enzymatic or heat-dependent hydration. This is a prerequisite for the S-specific NAD(P)H-hydrate dehydratase to allow the repair of both epimers of NAD(P)HX.</text>
</comment>
<dbReference type="GO" id="GO:0046872">
    <property type="term" value="F:metal ion binding"/>
    <property type="evidence" value="ECO:0007669"/>
    <property type="project" value="UniProtKB-UniRule"/>
</dbReference>
<feature type="binding site" evidence="17">
    <location>
        <begin position="426"/>
        <end position="430"/>
    </location>
    <ligand>
        <name>AMP</name>
        <dbReference type="ChEBI" id="CHEBI:456215"/>
    </ligand>
</feature>
<dbReference type="PANTHER" id="PTHR12592">
    <property type="entry name" value="ATP-DEPENDENT (S)-NAD(P)H-HYDRATE DEHYDRATASE FAMILY MEMBER"/>
    <property type="match status" value="1"/>
</dbReference>
<dbReference type="GO" id="GO:0046496">
    <property type="term" value="P:nicotinamide nucleotide metabolic process"/>
    <property type="evidence" value="ECO:0007669"/>
    <property type="project" value="UniProtKB-UniRule"/>
</dbReference>
<dbReference type="OrthoDB" id="9806925at2"/>
<evidence type="ECO:0000256" key="17">
    <source>
        <dbReference type="HAMAP-Rule" id="MF_01965"/>
    </source>
</evidence>
<evidence type="ECO:0000256" key="14">
    <source>
        <dbReference type="ARBA" id="ARBA00025153"/>
    </source>
</evidence>
<feature type="binding site" evidence="18">
    <location>
        <position position="135"/>
    </location>
    <ligand>
        <name>(6S)-NADPHX</name>
        <dbReference type="ChEBI" id="CHEBI:64076"/>
    </ligand>
</feature>
<keyword evidence="13" id="KW-0511">Multifunctional enzyme</keyword>
<keyword evidence="9 18" id="KW-0630">Potassium</keyword>
<evidence type="ECO:0000313" key="23">
    <source>
        <dbReference type="Proteomes" id="UP000000370"/>
    </source>
</evidence>
<dbReference type="Pfam" id="PF03853">
    <property type="entry name" value="YjeF_N"/>
    <property type="match status" value="1"/>
</dbReference>
<dbReference type="InterPro" id="IPR017953">
    <property type="entry name" value="Carbohydrate_kinase_pred_CS"/>
</dbReference>
<evidence type="ECO:0000259" key="20">
    <source>
        <dbReference type="PROSITE" id="PS51383"/>
    </source>
</evidence>
<comment type="catalytic activity">
    <reaction evidence="2 18 19">
        <text>(6R)-NADPHX = (6S)-NADPHX</text>
        <dbReference type="Rhea" id="RHEA:32227"/>
        <dbReference type="ChEBI" id="CHEBI:64076"/>
        <dbReference type="ChEBI" id="CHEBI:64077"/>
        <dbReference type="EC" id="5.1.99.6"/>
    </reaction>
</comment>
<feature type="domain" description="YjeF C-terminal" evidence="20">
    <location>
        <begin position="217"/>
        <end position="514"/>
    </location>
</feature>
<dbReference type="NCBIfam" id="TIGR00196">
    <property type="entry name" value="yjeF_cterm"/>
    <property type="match status" value="1"/>
</dbReference>
<dbReference type="PANTHER" id="PTHR12592:SF0">
    <property type="entry name" value="ATP-DEPENDENT (S)-NAD(P)H-HYDRATE DEHYDRATASE"/>
    <property type="match status" value="1"/>
</dbReference>
<proteinExistence type="inferred from homology"/>
<dbReference type="EC" id="5.1.99.6" evidence="19"/>
<comment type="similarity">
    <text evidence="17">Belongs to the NnrD/CARKD family.</text>
</comment>
<feature type="binding site" evidence="18">
    <location>
        <position position="120"/>
    </location>
    <ligand>
        <name>K(+)</name>
        <dbReference type="ChEBI" id="CHEBI:29103"/>
    </ligand>
</feature>
<dbReference type="eggNOG" id="COG0062">
    <property type="taxonomic scope" value="Bacteria"/>
</dbReference>
<feature type="binding site" evidence="17">
    <location>
        <position position="316"/>
    </location>
    <ligand>
        <name>(6S)-NADPHX</name>
        <dbReference type="ChEBI" id="CHEBI:64076"/>
    </ligand>
</feature>
<dbReference type="GO" id="GO:0110051">
    <property type="term" value="P:metabolite repair"/>
    <property type="evidence" value="ECO:0007669"/>
    <property type="project" value="TreeGrafter"/>
</dbReference>
<evidence type="ECO:0000256" key="1">
    <source>
        <dbReference type="ARBA" id="ARBA00000013"/>
    </source>
</evidence>
<dbReference type="EC" id="4.2.1.136" evidence="19"/>
<dbReference type="GO" id="GO:0052855">
    <property type="term" value="F:ADP-dependent NAD(P)H-hydrate dehydratase activity"/>
    <property type="evidence" value="ECO:0007669"/>
    <property type="project" value="UniProtKB-UniRule"/>
</dbReference>
<evidence type="ECO:0000256" key="18">
    <source>
        <dbReference type="HAMAP-Rule" id="MF_01966"/>
    </source>
</evidence>
<dbReference type="InterPro" id="IPR029056">
    <property type="entry name" value="Ribokinase-like"/>
</dbReference>
<dbReference type="HOGENOM" id="CLU_024853_4_1_9"/>
<evidence type="ECO:0000256" key="9">
    <source>
        <dbReference type="ARBA" id="ARBA00022958"/>
    </source>
</evidence>
<dbReference type="HAMAP" id="MF_01965">
    <property type="entry name" value="NADHX_dehydratase"/>
    <property type="match status" value="1"/>
</dbReference>
<evidence type="ECO:0000256" key="7">
    <source>
        <dbReference type="ARBA" id="ARBA00022840"/>
    </source>
</evidence>
<dbReference type="EMBL" id="CP000885">
    <property type="protein sequence ID" value="ABX41289.1"/>
    <property type="molecule type" value="Genomic_DNA"/>
</dbReference>
<keyword evidence="5 18" id="KW-0479">Metal-binding</keyword>
<dbReference type="KEGG" id="cpy:Cphy_0904"/>
<dbReference type="PROSITE" id="PS51385">
    <property type="entry name" value="YJEF_N"/>
    <property type="match status" value="1"/>
</dbReference>
<dbReference type="InterPro" id="IPR004443">
    <property type="entry name" value="YjeF_N_dom"/>
</dbReference>
<dbReference type="GO" id="GO:0052856">
    <property type="term" value="F:NAD(P)HX epimerase activity"/>
    <property type="evidence" value="ECO:0007669"/>
    <property type="project" value="UniProtKB-UniRule"/>
</dbReference>
<dbReference type="Pfam" id="PF01256">
    <property type="entry name" value="Carb_kinase"/>
    <property type="match status" value="1"/>
</dbReference>
<evidence type="ECO:0000259" key="21">
    <source>
        <dbReference type="PROSITE" id="PS51385"/>
    </source>
</evidence>
<dbReference type="HAMAP" id="MF_01966">
    <property type="entry name" value="NADHX_epimerase"/>
    <property type="match status" value="1"/>
</dbReference>
<dbReference type="SUPFAM" id="SSF53613">
    <property type="entry name" value="Ribokinase-like"/>
    <property type="match status" value="1"/>
</dbReference>
<dbReference type="PROSITE" id="PS51383">
    <property type="entry name" value="YJEF_C_3"/>
    <property type="match status" value="1"/>
</dbReference>
<protein>
    <recommendedName>
        <fullName evidence="19">Bifunctional NAD(P)H-hydrate repair enzyme</fullName>
    </recommendedName>
    <alternativeName>
        <fullName evidence="19">Nicotinamide nucleotide repair protein</fullName>
    </alternativeName>
    <domain>
        <recommendedName>
            <fullName evidence="19">ADP-dependent (S)-NAD(P)H-hydrate dehydratase</fullName>
            <ecNumber evidence="19">4.2.1.136</ecNumber>
        </recommendedName>
        <alternativeName>
            <fullName evidence="19">ADP-dependent NAD(P)HX dehydratase</fullName>
        </alternativeName>
    </domain>
    <domain>
        <recommendedName>
            <fullName evidence="19">NAD(P)H-hydrate epimerase</fullName>
            <ecNumber evidence="19">5.1.99.6</ecNumber>
        </recommendedName>
    </domain>
</protein>
<dbReference type="eggNOG" id="COG0063">
    <property type="taxonomic scope" value="Bacteria"/>
</dbReference>
<evidence type="ECO:0000256" key="8">
    <source>
        <dbReference type="ARBA" id="ARBA00022857"/>
    </source>
</evidence>
<keyword evidence="11 18" id="KW-0413">Isomerase</keyword>
<dbReference type="SUPFAM" id="SSF64153">
    <property type="entry name" value="YjeF N-terminal domain-like"/>
    <property type="match status" value="1"/>
</dbReference>
<dbReference type="GO" id="GO:0016301">
    <property type="term" value="F:kinase activity"/>
    <property type="evidence" value="ECO:0007669"/>
    <property type="project" value="UniProtKB-KW"/>
</dbReference>
<comment type="catalytic activity">
    <reaction evidence="16 17 19">
        <text>(6S)-NADPHX + ADP = AMP + phosphate + NADPH + H(+)</text>
        <dbReference type="Rhea" id="RHEA:32235"/>
        <dbReference type="ChEBI" id="CHEBI:15378"/>
        <dbReference type="ChEBI" id="CHEBI:43474"/>
        <dbReference type="ChEBI" id="CHEBI:57783"/>
        <dbReference type="ChEBI" id="CHEBI:64076"/>
        <dbReference type="ChEBI" id="CHEBI:456215"/>
        <dbReference type="ChEBI" id="CHEBI:456216"/>
        <dbReference type="EC" id="4.2.1.136"/>
    </reaction>
</comment>
<keyword evidence="22" id="KW-0808">Transferase</keyword>
<evidence type="ECO:0000256" key="13">
    <source>
        <dbReference type="ARBA" id="ARBA00023268"/>
    </source>
</evidence>
<feature type="binding site" evidence="18">
    <location>
        <position position="156"/>
    </location>
    <ligand>
        <name>K(+)</name>
        <dbReference type="ChEBI" id="CHEBI:29103"/>
    </ligand>
</feature>
<dbReference type="PIRSF" id="PIRSF017184">
    <property type="entry name" value="Nnr"/>
    <property type="match status" value="1"/>
</dbReference>
<comment type="cofactor">
    <cofactor evidence="18 19">
        <name>K(+)</name>
        <dbReference type="ChEBI" id="CHEBI:29103"/>
    </cofactor>
    <text evidence="18 19">Binds 1 potassium ion per subunit.</text>
</comment>
<dbReference type="GO" id="GO:0005524">
    <property type="term" value="F:ATP binding"/>
    <property type="evidence" value="ECO:0007669"/>
    <property type="project" value="UniProtKB-UniRule"/>
</dbReference>
<evidence type="ECO:0000256" key="3">
    <source>
        <dbReference type="ARBA" id="ARBA00006001"/>
    </source>
</evidence>
<feature type="binding site" evidence="17">
    <location>
        <position position="389"/>
    </location>
    <ligand>
        <name>(6S)-NADPHX</name>
        <dbReference type="ChEBI" id="CHEBI:64076"/>
    </ligand>
</feature>
<keyword evidence="23" id="KW-1185">Reference proteome</keyword>
<dbReference type="InterPro" id="IPR036652">
    <property type="entry name" value="YjeF_N_dom_sf"/>
</dbReference>
<name>A9KLG0_LACP7</name>
<feature type="binding site" evidence="18">
    <location>
        <position position="153"/>
    </location>
    <ligand>
        <name>(6S)-NADPHX</name>
        <dbReference type="ChEBI" id="CHEBI:64076"/>
    </ligand>
</feature>
<comment type="function">
    <text evidence="17">Catalyzes the dehydration of the S-form of NAD(P)HX at the expense of ADP, which is converted to AMP. Together with NAD(P)HX epimerase, which catalyzes the epimerization of the S- and R-forms, the enzyme allows the repair of both epimers of NAD(P)HX, a damaged form of NAD(P)H that is a result of enzymatic or heat-dependent hydration.</text>
</comment>
<reference evidence="23" key="1">
    <citation type="submission" date="2007-11" db="EMBL/GenBank/DDBJ databases">
        <title>Complete genome sequence of Clostridium phytofermentans ISDg.</title>
        <authorList>
            <person name="Leschine S.B."/>
            <person name="Warnick T.A."/>
            <person name="Blanchard J.L."/>
            <person name="Schnell D.J."/>
            <person name="Petit E.L."/>
            <person name="LaTouf W.G."/>
            <person name="Copeland A."/>
            <person name="Lucas S."/>
            <person name="Lapidus A."/>
            <person name="Barry K."/>
            <person name="Glavina del Rio T."/>
            <person name="Dalin E."/>
            <person name="Tice H."/>
            <person name="Pitluck S."/>
            <person name="Kiss H."/>
            <person name="Brettin T."/>
            <person name="Bruce D."/>
            <person name="Detter J.C."/>
            <person name="Han C."/>
            <person name="Kuske C."/>
            <person name="Schmutz J."/>
            <person name="Larimer F."/>
            <person name="Land M."/>
            <person name="Hauser L."/>
            <person name="Kyrpides N."/>
            <person name="Kim E.A."/>
            <person name="Richardson P."/>
        </authorList>
    </citation>
    <scope>NUCLEOTIDE SEQUENCE [LARGE SCALE GENOMIC DNA]</scope>
    <source>
        <strain evidence="23">ATCC 700394 / DSM 18823 / ISDg</strain>
    </source>
</reference>
<gene>
    <name evidence="17" type="primary">nnrD</name>
    <name evidence="18" type="synonym">nnrE</name>
    <name evidence="22" type="ordered locus">Cphy_0904</name>
</gene>
<evidence type="ECO:0000256" key="19">
    <source>
        <dbReference type="PIRNR" id="PIRNR017184"/>
    </source>
</evidence>
<comment type="similarity">
    <text evidence="18">Belongs to the NnrE/AIBP family.</text>
</comment>
<sequence length="515" mass="55766">MRYALDAVQMKNLDKKTIEQIGIPAMVLMERAALYVAEQVREHAKPTDKIIAVCGTGNNGGDGIAAARILHLWGYHVTIGIIGEMEKFSKECREQWKIAKNLGLSIRTEWEITEYNIVIDGIFGIGLGKPVSGEYAKVIQSINQSDCYVVSIDIPSGISASNGQVFGCAVKANETVTFGEQKLGLLLYPGATYAGKIHIADIGFAKEKLDSLTYTYYETTDLDKLPIRMPYSNKGSYGRVLVIAGTESMTGAAYFSAAAAYRMGAGLVKILSAKKAIPVLQGMLPEALFAAYDEEDYEEQVNKALEFATVIVIGPGLGVEAIAKKLLLKVCKEAKVPLIVDADGINLLAMLADEMIPDVLQLTDEVERLHQRIYYIKEILPEGTILTPHLKELSRLTLYPLNKIPCNLIDIASYCTYNNLMIYVLKDSRTIVASKDLRYINVSGTHGMATGGSGDALTGIIAGLIAGGLEAGKAATLGVYLHGLAGEEAAKVKSTYSMLAGDMIEALPEVLRNHD</sequence>
<evidence type="ECO:0000256" key="16">
    <source>
        <dbReference type="ARBA" id="ARBA00049209"/>
    </source>
</evidence>
<accession>A9KLG0</accession>
<keyword evidence="7 17" id="KW-0067">ATP-binding</keyword>
<feature type="binding site" evidence="18">
    <location>
        <begin position="58"/>
        <end position="62"/>
    </location>
    <ligand>
        <name>(6S)-NADPHX</name>
        <dbReference type="ChEBI" id="CHEBI:64076"/>
    </ligand>
</feature>
<keyword evidence="10 17" id="KW-0520">NAD</keyword>
<feature type="binding site" evidence="18">
    <location>
        <position position="59"/>
    </location>
    <ligand>
        <name>K(+)</name>
        <dbReference type="ChEBI" id="CHEBI:29103"/>
    </ligand>
</feature>
<dbReference type="Proteomes" id="UP000000370">
    <property type="component" value="Chromosome"/>
</dbReference>
<organism evidence="22 23">
    <name type="scientific">Lachnoclostridium phytofermentans (strain ATCC 700394 / DSM 18823 / ISDg)</name>
    <name type="common">Clostridium phytofermentans</name>
    <dbReference type="NCBI Taxonomy" id="357809"/>
    <lineage>
        <taxon>Bacteria</taxon>
        <taxon>Bacillati</taxon>
        <taxon>Bacillota</taxon>
        <taxon>Clostridia</taxon>
        <taxon>Lachnospirales</taxon>
        <taxon>Lachnospiraceae</taxon>
    </lineage>
</organism>
<keyword evidence="22" id="KW-0418">Kinase</keyword>
<evidence type="ECO:0000256" key="4">
    <source>
        <dbReference type="ARBA" id="ARBA00009524"/>
    </source>
</evidence>
<feature type="domain" description="YjeF N-terminal" evidence="21">
    <location>
        <begin position="10"/>
        <end position="210"/>
    </location>
</feature>
<keyword evidence="6 17" id="KW-0547">Nucleotide-binding</keyword>
<comment type="similarity">
    <text evidence="4 19">In the C-terminal section; belongs to the NnrD/CARKD family.</text>
</comment>
<dbReference type="Gene3D" id="3.40.1190.20">
    <property type="match status" value="1"/>
</dbReference>
<comment type="catalytic activity">
    <reaction evidence="15 17 19">
        <text>(6S)-NADHX + ADP = AMP + phosphate + NADH + H(+)</text>
        <dbReference type="Rhea" id="RHEA:32223"/>
        <dbReference type="ChEBI" id="CHEBI:15378"/>
        <dbReference type="ChEBI" id="CHEBI:43474"/>
        <dbReference type="ChEBI" id="CHEBI:57945"/>
        <dbReference type="ChEBI" id="CHEBI:64074"/>
        <dbReference type="ChEBI" id="CHEBI:456215"/>
        <dbReference type="ChEBI" id="CHEBI:456216"/>
        <dbReference type="EC" id="4.2.1.136"/>
    </reaction>
</comment>
<feature type="binding site" evidence="18">
    <location>
        <begin position="124"/>
        <end position="130"/>
    </location>
    <ligand>
        <name>(6S)-NADPHX</name>
        <dbReference type="ChEBI" id="CHEBI:64076"/>
    </ligand>
</feature>
<feature type="binding site" evidence="17">
    <location>
        <position position="454"/>
    </location>
    <ligand>
        <name>AMP</name>
        <dbReference type="ChEBI" id="CHEBI:456215"/>
    </ligand>
</feature>
<evidence type="ECO:0000256" key="10">
    <source>
        <dbReference type="ARBA" id="ARBA00023027"/>
    </source>
</evidence>
<dbReference type="RefSeq" id="WP_012198935.1">
    <property type="nucleotide sequence ID" value="NC_010001.1"/>
</dbReference>
<feature type="binding site" evidence="17">
    <location>
        <position position="455"/>
    </location>
    <ligand>
        <name>(6S)-NADPHX</name>
        <dbReference type="ChEBI" id="CHEBI:64076"/>
    </ligand>
</feature>
<dbReference type="InterPro" id="IPR030677">
    <property type="entry name" value="Nnr"/>
</dbReference>
<comment type="function">
    <text evidence="14 19">Bifunctional enzyme that catalyzes the epimerization of the S- and R-forms of NAD(P)HX and the dehydration of the S-form of NAD(P)HX at the expense of ADP, which is converted to AMP. This allows the repair of both epimers of NAD(P)HX, a damaged form of NAD(P)H that is a result of enzymatic or heat-dependent hydration.</text>
</comment>
<comment type="cofactor">
    <cofactor evidence="17">
        <name>Mg(2+)</name>
        <dbReference type="ChEBI" id="CHEBI:18420"/>
    </cofactor>
</comment>
<evidence type="ECO:0000256" key="15">
    <source>
        <dbReference type="ARBA" id="ARBA00048238"/>
    </source>
</evidence>
<keyword evidence="12 17" id="KW-0456">Lyase</keyword>
<feature type="binding site" evidence="17">
    <location>
        <position position="252"/>
    </location>
    <ligand>
        <name>(6S)-NADPHX</name>
        <dbReference type="ChEBI" id="CHEBI:64076"/>
    </ligand>
</feature>
<dbReference type="Gene3D" id="3.40.50.10260">
    <property type="entry name" value="YjeF N-terminal domain"/>
    <property type="match status" value="1"/>
</dbReference>
<evidence type="ECO:0000256" key="6">
    <source>
        <dbReference type="ARBA" id="ARBA00022741"/>
    </source>
</evidence>
<keyword evidence="8 17" id="KW-0521">NADP</keyword>
<evidence type="ECO:0000256" key="12">
    <source>
        <dbReference type="ARBA" id="ARBA00023239"/>
    </source>
</evidence>
<dbReference type="PROSITE" id="PS01049">
    <property type="entry name" value="YJEF_C_1"/>
    <property type="match status" value="1"/>
</dbReference>
<dbReference type="NCBIfam" id="TIGR00197">
    <property type="entry name" value="yjeF_nterm"/>
    <property type="match status" value="1"/>
</dbReference>
<comment type="similarity">
    <text evidence="3 19">In the N-terminal section; belongs to the NnrE/AIBP family.</text>
</comment>
<dbReference type="CDD" id="cd01171">
    <property type="entry name" value="YXKO-related"/>
    <property type="match status" value="1"/>
</dbReference>
<evidence type="ECO:0000256" key="2">
    <source>
        <dbReference type="ARBA" id="ARBA00000909"/>
    </source>
</evidence>
<comment type="catalytic activity">
    <reaction evidence="1 18 19">
        <text>(6R)-NADHX = (6S)-NADHX</text>
        <dbReference type="Rhea" id="RHEA:32215"/>
        <dbReference type="ChEBI" id="CHEBI:64074"/>
        <dbReference type="ChEBI" id="CHEBI:64075"/>
        <dbReference type="EC" id="5.1.99.6"/>
    </reaction>
</comment>
<comment type="subunit">
    <text evidence="17">Homotetramer.</text>
</comment>
<evidence type="ECO:0000256" key="11">
    <source>
        <dbReference type="ARBA" id="ARBA00023235"/>
    </source>
</evidence>
<dbReference type="InterPro" id="IPR000631">
    <property type="entry name" value="CARKD"/>
</dbReference>
<dbReference type="STRING" id="357809.Cphy_0904"/>
<evidence type="ECO:0000256" key="5">
    <source>
        <dbReference type="ARBA" id="ARBA00022723"/>
    </source>
</evidence>